<evidence type="ECO:0000256" key="9">
    <source>
        <dbReference type="ARBA" id="ARBA00023136"/>
    </source>
</evidence>
<name>A0A2J7Q8J9_9NEOP</name>
<evidence type="ECO:0000256" key="2">
    <source>
        <dbReference type="ARBA" id="ARBA00007193"/>
    </source>
</evidence>
<sequence length="281" mass="32589">MFRFAMDVNCSFLTGIWQKYGGRVRKFVRFSVLLTCTIVVIVQLCECFSKLFSPPISSHLRVVVNQSMTYPAITICRYPSYKPDVLQKYNLQNVRTTSDWEDFPYDKITLEEFWNESTYRMDEGYFLSALNALRQSVQIKSTYYLIWGQCHTILPLIQTTSSGKGSGYSVMLYQKEISYIHSENDPEEGWHIFVHPATDPWTESTQEYTGEDESLLLAVGEELHVRIGVQEYHLVDKADDHCNASLDHSHEEGSKVLVAQITDTFRIWYTFCMIKGNIFRS</sequence>
<evidence type="ECO:0000256" key="13">
    <source>
        <dbReference type="SAM" id="Phobius"/>
    </source>
</evidence>
<feature type="transmembrane region" description="Helical" evidence="13">
    <location>
        <begin position="27"/>
        <end position="44"/>
    </location>
</feature>
<keyword evidence="7" id="KW-0915">Sodium</keyword>
<dbReference type="OrthoDB" id="7939651at2759"/>
<dbReference type="InterPro" id="IPR001873">
    <property type="entry name" value="ENaC"/>
</dbReference>
<keyword evidence="4 12" id="KW-0894">Sodium channel</keyword>
<proteinExistence type="inferred from homology"/>
<evidence type="ECO:0000256" key="4">
    <source>
        <dbReference type="ARBA" id="ARBA00022461"/>
    </source>
</evidence>
<dbReference type="FunCoup" id="A0A2J7Q8J9">
    <property type="interactions" value="44"/>
</dbReference>
<comment type="similarity">
    <text evidence="2 12">Belongs to the amiloride-sensitive sodium channel (TC 1.A.6) family.</text>
</comment>
<keyword evidence="5 12" id="KW-0812">Transmembrane</keyword>
<reference evidence="14 15" key="1">
    <citation type="submission" date="2017-12" db="EMBL/GenBank/DDBJ databases">
        <title>Hemimetabolous genomes reveal molecular basis of termite eusociality.</title>
        <authorList>
            <person name="Harrison M.C."/>
            <person name="Jongepier E."/>
            <person name="Robertson H.M."/>
            <person name="Arning N."/>
            <person name="Bitard-Feildel T."/>
            <person name="Chao H."/>
            <person name="Childers C.P."/>
            <person name="Dinh H."/>
            <person name="Doddapaneni H."/>
            <person name="Dugan S."/>
            <person name="Gowin J."/>
            <person name="Greiner C."/>
            <person name="Han Y."/>
            <person name="Hu H."/>
            <person name="Hughes D.S.T."/>
            <person name="Huylmans A.-K."/>
            <person name="Kemena C."/>
            <person name="Kremer L.P.M."/>
            <person name="Lee S.L."/>
            <person name="Lopez-Ezquerra A."/>
            <person name="Mallet L."/>
            <person name="Monroy-Kuhn J.M."/>
            <person name="Moser A."/>
            <person name="Murali S.C."/>
            <person name="Muzny D.M."/>
            <person name="Otani S."/>
            <person name="Piulachs M.-D."/>
            <person name="Poelchau M."/>
            <person name="Qu J."/>
            <person name="Schaub F."/>
            <person name="Wada-Katsumata A."/>
            <person name="Worley K.C."/>
            <person name="Xie Q."/>
            <person name="Ylla G."/>
            <person name="Poulsen M."/>
            <person name="Gibbs R.A."/>
            <person name="Schal C."/>
            <person name="Richards S."/>
            <person name="Belles X."/>
            <person name="Korb J."/>
            <person name="Bornberg-Bauer E."/>
        </authorList>
    </citation>
    <scope>NUCLEOTIDE SEQUENCE [LARGE SCALE GENOMIC DNA]</scope>
    <source>
        <tissue evidence="14">Whole body</tissue>
    </source>
</reference>
<keyword evidence="3 12" id="KW-0813">Transport</keyword>
<evidence type="ECO:0000313" key="15">
    <source>
        <dbReference type="Proteomes" id="UP000235965"/>
    </source>
</evidence>
<comment type="caution">
    <text evidence="14">The sequence shown here is derived from an EMBL/GenBank/DDBJ whole genome shotgun (WGS) entry which is preliminary data.</text>
</comment>
<evidence type="ECO:0000256" key="8">
    <source>
        <dbReference type="ARBA" id="ARBA00023065"/>
    </source>
</evidence>
<evidence type="ECO:0000256" key="1">
    <source>
        <dbReference type="ARBA" id="ARBA00004141"/>
    </source>
</evidence>
<evidence type="ECO:0000256" key="7">
    <source>
        <dbReference type="ARBA" id="ARBA00023053"/>
    </source>
</evidence>
<evidence type="ECO:0000256" key="10">
    <source>
        <dbReference type="ARBA" id="ARBA00023201"/>
    </source>
</evidence>
<dbReference type="STRING" id="105785.A0A2J7Q8J9"/>
<keyword evidence="9 13" id="KW-0472">Membrane</keyword>
<dbReference type="InParanoid" id="A0A2J7Q8J9"/>
<dbReference type="AlphaFoldDB" id="A0A2J7Q8J9"/>
<evidence type="ECO:0000256" key="6">
    <source>
        <dbReference type="ARBA" id="ARBA00022989"/>
    </source>
</evidence>
<dbReference type="Pfam" id="PF00858">
    <property type="entry name" value="ASC"/>
    <property type="match status" value="1"/>
</dbReference>
<comment type="subcellular location">
    <subcellularLocation>
        <location evidence="1">Membrane</location>
        <topology evidence="1">Multi-pass membrane protein</topology>
    </subcellularLocation>
</comment>
<keyword evidence="15" id="KW-1185">Reference proteome</keyword>
<keyword evidence="11 12" id="KW-0407">Ion channel</keyword>
<evidence type="ECO:0000256" key="3">
    <source>
        <dbReference type="ARBA" id="ARBA00022448"/>
    </source>
</evidence>
<evidence type="ECO:0000256" key="11">
    <source>
        <dbReference type="ARBA" id="ARBA00023303"/>
    </source>
</evidence>
<protein>
    <submittedName>
        <fullName evidence="14">Uncharacterized protein</fullName>
    </submittedName>
</protein>
<gene>
    <name evidence="14" type="ORF">B7P43_G10144</name>
</gene>
<organism evidence="14 15">
    <name type="scientific">Cryptotermes secundus</name>
    <dbReference type="NCBI Taxonomy" id="105785"/>
    <lineage>
        <taxon>Eukaryota</taxon>
        <taxon>Metazoa</taxon>
        <taxon>Ecdysozoa</taxon>
        <taxon>Arthropoda</taxon>
        <taxon>Hexapoda</taxon>
        <taxon>Insecta</taxon>
        <taxon>Pterygota</taxon>
        <taxon>Neoptera</taxon>
        <taxon>Polyneoptera</taxon>
        <taxon>Dictyoptera</taxon>
        <taxon>Blattodea</taxon>
        <taxon>Blattoidea</taxon>
        <taxon>Termitoidae</taxon>
        <taxon>Kalotermitidae</taxon>
        <taxon>Cryptotermitinae</taxon>
        <taxon>Cryptotermes</taxon>
    </lineage>
</organism>
<evidence type="ECO:0000256" key="12">
    <source>
        <dbReference type="RuleBase" id="RU000679"/>
    </source>
</evidence>
<dbReference type="Proteomes" id="UP000235965">
    <property type="component" value="Unassembled WGS sequence"/>
</dbReference>
<dbReference type="GO" id="GO:0005272">
    <property type="term" value="F:sodium channel activity"/>
    <property type="evidence" value="ECO:0007669"/>
    <property type="project" value="UniProtKB-KW"/>
</dbReference>
<evidence type="ECO:0000313" key="14">
    <source>
        <dbReference type="EMBL" id="PNF24902.1"/>
    </source>
</evidence>
<evidence type="ECO:0000256" key="5">
    <source>
        <dbReference type="ARBA" id="ARBA00022692"/>
    </source>
</evidence>
<dbReference type="GO" id="GO:0016020">
    <property type="term" value="C:membrane"/>
    <property type="evidence" value="ECO:0007669"/>
    <property type="project" value="UniProtKB-SubCell"/>
</dbReference>
<keyword evidence="10 12" id="KW-0739">Sodium transport</keyword>
<keyword evidence="8 12" id="KW-0406">Ion transport</keyword>
<keyword evidence="6 13" id="KW-1133">Transmembrane helix</keyword>
<accession>A0A2J7Q8J9</accession>
<dbReference type="EMBL" id="NEVH01016952">
    <property type="protein sequence ID" value="PNF24902.1"/>
    <property type="molecule type" value="Genomic_DNA"/>
</dbReference>